<keyword evidence="9" id="KW-1185">Reference proteome</keyword>
<dbReference type="GO" id="GO:0005524">
    <property type="term" value="F:ATP binding"/>
    <property type="evidence" value="ECO:0007669"/>
    <property type="project" value="UniProtKB-UniRule"/>
</dbReference>
<dbReference type="PROSITE" id="PS00108">
    <property type="entry name" value="PROTEIN_KINASE_ST"/>
    <property type="match status" value="1"/>
</dbReference>
<feature type="binding site" evidence="6">
    <location>
        <position position="454"/>
    </location>
    <ligand>
        <name>ATP</name>
        <dbReference type="ChEBI" id="CHEBI:30616"/>
    </ligand>
</feature>
<dbReference type="GO" id="GO:0004674">
    <property type="term" value="F:protein serine/threonine kinase activity"/>
    <property type="evidence" value="ECO:0007669"/>
    <property type="project" value="UniProtKB-KW"/>
</dbReference>
<evidence type="ECO:0000256" key="5">
    <source>
        <dbReference type="ARBA" id="ARBA00022840"/>
    </source>
</evidence>
<dbReference type="STRING" id="1157962.A0A250WS51"/>
<evidence type="ECO:0000313" key="9">
    <source>
        <dbReference type="Proteomes" id="UP000232323"/>
    </source>
</evidence>
<proteinExistence type="predicted"/>
<dbReference type="InterPro" id="IPR001245">
    <property type="entry name" value="Ser-Thr/Tyr_kinase_cat_dom"/>
</dbReference>
<dbReference type="PRINTS" id="PR00109">
    <property type="entry name" value="TYRKINASE"/>
</dbReference>
<gene>
    <name evidence="8" type="ORF">CEUSTIGMA_g987.t1</name>
</gene>
<dbReference type="InterPro" id="IPR011009">
    <property type="entry name" value="Kinase-like_dom_sf"/>
</dbReference>
<accession>A0A250WS51</accession>
<reference evidence="8 9" key="1">
    <citation type="submission" date="2017-08" db="EMBL/GenBank/DDBJ databases">
        <title>Acidophilic green algal genome provides insights into adaptation to an acidic environment.</title>
        <authorList>
            <person name="Hirooka S."/>
            <person name="Hirose Y."/>
            <person name="Kanesaki Y."/>
            <person name="Higuchi S."/>
            <person name="Fujiwara T."/>
            <person name="Onuma R."/>
            <person name="Era A."/>
            <person name="Ohbayashi R."/>
            <person name="Uzuka A."/>
            <person name="Nozaki H."/>
            <person name="Yoshikawa H."/>
            <person name="Miyagishima S.Y."/>
        </authorList>
    </citation>
    <scope>NUCLEOTIDE SEQUENCE [LARGE SCALE GENOMIC DNA]</scope>
    <source>
        <strain evidence="8 9">NIES-2499</strain>
    </source>
</reference>
<evidence type="ECO:0000313" key="8">
    <source>
        <dbReference type="EMBL" id="GAX73536.1"/>
    </source>
</evidence>
<evidence type="ECO:0000256" key="6">
    <source>
        <dbReference type="PROSITE-ProRule" id="PRU10141"/>
    </source>
</evidence>
<sequence>MAPLLTDLLCSNVHSDVLETRLEDLIKFSSSNDMLVHVWLFASLEIGESLHEAVLRHMEGTEGMPGPHDVGSLKYVSEKIMKAINFQDLETAAASTAADWGNIAAFKQMWQAHLKSLATGNTEPSLHRGVMFGELGGRDSQAVNVILWPAIIQDMSGIRHWGLIDQIWMTDASFTQSWALRDLLVLKYAASCLTVVAQDTGMVLWQNTASMAMFGCHGLFSSHMKTISSNQAESVIDEREWGLVSSDSGPSASEPLAHDASCPIAGNGMQINLRKENFLELLFGQDMMQQLQAAGRQGDTFKKRVEITHPILRKCMGLKAGDNAFHKAHATLSRDPITLQRVFIISQVDITETVSAKQQLQKAHAILAEEKKRMDALVKRQYDLIACLGMVTDVGTSPGNNSAAAELIAGVQRQLAGSLSMEDDGGLEVMEMIGEGSYGKVFKGRWKGREVAVKSVTLPSNMSGKERHRQMAVMEAAISSSLSHPNILQTHTYNLKAFGAVTGGMYSQEDNSVLEETSGLVNSGSGSGGVVGGGSGSSHRVPSRLSNAIASAGFEVQLVMEYCDCGSLREALDSGFFLAPLNPDSHSGADEAALGDDLVASDEQQKKDPGVNYEAVLSVMLDVARGMAHLHSMNVIHSDLKAGNVLLQGAVNTPVGVVAKVSDFGLSFKMDQAETHVSSMFQGTQTHMAPEVMESGCLSKAADVYAFAITMWEAYTSHRAFHGVNKAYLGYQVSRAGLRPEWPAGTPTAYADLANRCWSGKSDDRPSFREIVAQLADLQSELLQSPALNNWKELLQISALVQTGVSPLLESSDASLSL</sequence>
<comment type="caution">
    <text evidence="8">The sequence shown here is derived from an EMBL/GenBank/DDBJ whole genome shotgun (WGS) entry which is preliminary data.</text>
</comment>
<organism evidence="8 9">
    <name type="scientific">Chlamydomonas eustigma</name>
    <dbReference type="NCBI Taxonomy" id="1157962"/>
    <lineage>
        <taxon>Eukaryota</taxon>
        <taxon>Viridiplantae</taxon>
        <taxon>Chlorophyta</taxon>
        <taxon>core chlorophytes</taxon>
        <taxon>Chlorophyceae</taxon>
        <taxon>CS clade</taxon>
        <taxon>Chlamydomonadales</taxon>
        <taxon>Chlamydomonadaceae</taxon>
        <taxon>Chlamydomonas</taxon>
    </lineage>
</organism>
<dbReference type="AlphaFoldDB" id="A0A250WS51"/>
<dbReference type="PROSITE" id="PS00107">
    <property type="entry name" value="PROTEIN_KINASE_ATP"/>
    <property type="match status" value="1"/>
</dbReference>
<evidence type="ECO:0000256" key="3">
    <source>
        <dbReference type="ARBA" id="ARBA00022741"/>
    </source>
</evidence>
<evidence type="ECO:0000256" key="4">
    <source>
        <dbReference type="ARBA" id="ARBA00022777"/>
    </source>
</evidence>
<keyword evidence="4" id="KW-0418">Kinase</keyword>
<dbReference type="InterPro" id="IPR008271">
    <property type="entry name" value="Ser/Thr_kinase_AS"/>
</dbReference>
<dbReference type="Pfam" id="PF07714">
    <property type="entry name" value="PK_Tyr_Ser-Thr"/>
    <property type="match status" value="2"/>
</dbReference>
<name>A0A250WS51_9CHLO</name>
<dbReference type="PROSITE" id="PS50011">
    <property type="entry name" value="PROTEIN_KINASE_DOM"/>
    <property type="match status" value="1"/>
</dbReference>
<evidence type="ECO:0000256" key="2">
    <source>
        <dbReference type="ARBA" id="ARBA00022679"/>
    </source>
</evidence>
<evidence type="ECO:0000259" key="7">
    <source>
        <dbReference type="PROSITE" id="PS50011"/>
    </source>
</evidence>
<dbReference type="EMBL" id="BEGY01000004">
    <property type="protein sequence ID" value="GAX73536.1"/>
    <property type="molecule type" value="Genomic_DNA"/>
</dbReference>
<dbReference type="InterPro" id="IPR051681">
    <property type="entry name" value="Ser/Thr_Kinases-Pseudokinases"/>
</dbReference>
<keyword evidence="1" id="KW-0723">Serine/threonine-protein kinase</keyword>
<dbReference type="Proteomes" id="UP000232323">
    <property type="component" value="Unassembled WGS sequence"/>
</dbReference>
<dbReference type="SUPFAM" id="SSF56112">
    <property type="entry name" value="Protein kinase-like (PK-like)"/>
    <property type="match status" value="1"/>
</dbReference>
<protein>
    <recommendedName>
        <fullName evidence="7">Protein kinase domain-containing protein</fullName>
    </recommendedName>
</protein>
<keyword evidence="3 6" id="KW-0547">Nucleotide-binding</keyword>
<dbReference type="PANTHER" id="PTHR44329">
    <property type="entry name" value="SERINE/THREONINE-PROTEIN KINASE TNNI3K-RELATED"/>
    <property type="match status" value="1"/>
</dbReference>
<feature type="domain" description="Protein kinase" evidence="7">
    <location>
        <begin position="427"/>
        <end position="783"/>
    </location>
</feature>
<dbReference type="InterPro" id="IPR000719">
    <property type="entry name" value="Prot_kinase_dom"/>
</dbReference>
<dbReference type="SMART" id="SM00220">
    <property type="entry name" value="S_TKc"/>
    <property type="match status" value="1"/>
</dbReference>
<dbReference type="InterPro" id="IPR017441">
    <property type="entry name" value="Protein_kinase_ATP_BS"/>
</dbReference>
<keyword evidence="5 6" id="KW-0067">ATP-binding</keyword>
<dbReference type="PANTHER" id="PTHR44329:SF214">
    <property type="entry name" value="PROTEIN KINASE DOMAIN-CONTAINING PROTEIN"/>
    <property type="match status" value="1"/>
</dbReference>
<dbReference type="OrthoDB" id="4062651at2759"/>
<dbReference type="Gene3D" id="1.10.510.10">
    <property type="entry name" value="Transferase(Phosphotransferase) domain 1"/>
    <property type="match status" value="1"/>
</dbReference>
<dbReference type="Gene3D" id="3.30.200.20">
    <property type="entry name" value="Phosphorylase Kinase, domain 1"/>
    <property type="match status" value="1"/>
</dbReference>
<evidence type="ECO:0000256" key="1">
    <source>
        <dbReference type="ARBA" id="ARBA00022527"/>
    </source>
</evidence>
<keyword evidence="2" id="KW-0808">Transferase</keyword>